<keyword evidence="6 10" id="KW-1133">Transmembrane helix</keyword>
<comment type="similarity">
    <text evidence="9">Belongs to the OXA1/ALB3/YidC family.</text>
</comment>
<keyword evidence="4 9" id="KW-0812">Transmembrane</keyword>
<evidence type="ECO:0000256" key="10">
    <source>
        <dbReference type="SAM" id="Phobius"/>
    </source>
</evidence>
<dbReference type="CDD" id="cd20070">
    <property type="entry name" value="5TM_YidC_Alb3"/>
    <property type="match status" value="1"/>
</dbReference>
<keyword evidence="5" id="KW-0653">Protein transport</keyword>
<dbReference type="PANTHER" id="PTHR12428:SF65">
    <property type="entry name" value="CYTOCHROME C OXIDASE ASSEMBLY PROTEIN COX18, MITOCHONDRIAL"/>
    <property type="match status" value="1"/>
</dbReference>
<evidence type="ECO:0000256" key="7">
    <source>
        <dbReference type="ARBA" id="ARBA00023136"/>
    </source>
</evidence>
<dbReference type="RefSeq" id="WP_245783857.1">
    <property type="nucleotide sequence ID" value="NZ_FPBV01000005.1"/>
</dbReference>
<dbReference type="AlphaFoldDB" id="A0A1I7HND9"/>
<dbReference type="GO" id="GO:0032977">
    <property type="term" value="F:membrane insertase activity"/>
    <property type="evidence" value="ECO:0007669"/>
    <property type="project" value="InterPro"/>
</dbReference>
<dbReference type="PROSITE" id="PS51257">
    <property type="entry name" value="PROKAR_LIPOPROTEIN"/>
    <property type="match status" value="1"/>
</dbReference>
<feature type="domain" description="Membrane insertase YidC/Oxa/ALB C-terminal" evidence="12">
    <location>
        <begin position="63"/>
        <end position="239"/>
    </location>
</feature>
<dbReference type="PRINTS" id="PR00701">
    <property type="entry name" value="60KDINNERMP"/>
</dbReference>
<evidence type="ECO:0000256" key="8">
    <source>
        <dbReference type="ARBA" id="ARBA00023186"/>
    </source>
</evidence>
<feature type="transmembrane region" description="Helical" evidence="10">
    <location>
        <begin position="63"/>
        <end position="83"/>
    </location>
</feature>
<evidence type="ECO:0000313" key="14">
    <source>
        <dbReference type="Proteomes" id="UP000183508"/>
    </source>
</evidence>
<dbReference type="Proteomes" id="UP000183508">
    <property type="component" value="Unassembled WGS sequence"/>
</dbReference>
<evidence type="ECO:0000259" key="12">
    <source>
        <dbReference type="Pfam" id="PF02096"/>
    </source>
</evidence>
<keyword evidence="11" id="KW-0732">Signal</keyword>
<dbReference type="STRING" id="392015.SAMN05421543_10511"/>
<proteinExistence type="inferred from homology"/>
<comment type="subcellular location">
    <subcellularLocation>
        <location evidence="1">Cell membrane</location>
        <topology evidence="1">Multi-pass membrane protein</topology>
    </subcellularLocation>
    <subcellularLocation>
        <location evidence="9">Membrane</location>
        <topology evidence="9">Multi-pass membrane protein</topology>
    </subcellularLocation>
</comment>
<evidence type="ECO:0000256" key="9">
    <source>
        <dbReference type="RuleBase" id="RU003945"/>
    </source>
</evidence>
<feature type="chain" id="PRO_5038434158" evidence="11">
    <location>
        <begin position="28"/>
        <end position="252"/>
    </location>
</feature>
<keyword evidence="7 10" id="KW-0472">Membrane</keyword>
<dbReference type="InterPro" id="IPR047196">
    <property type="entry name" value="YidC_ALB_C"/>
</dbReference>
<dbReference type="InterPro" id="IPR028055">
    <property type="entry name" value="YidC/Oxa/ALB_C"/>
</dbReference>
<dbReference type="InterPro" id="IPR001708">
    <property type="entry name" value="YidC/ALB3/OXA1/COX18"/>
</dbReference>
<dbReference type="EMBL" id="FPBV01000005">
    <property type="protein sequence ID" value="SFU62222.1"/>
    <property type="molecule type" value="Genomic_DNA"/>
</dbReference>
<evidence type="ECO:0000256" key="4">
    <source>
        <dbReference type="ARBA" id="ARBA00022692"/>
    </source>
</evidence>
<dbReference type="GO" id="GO:0005886">
    <property type="term" value="C:plasma membrane"/>
    <property type="evidence" value="ECO:0007669"/>
    <property type="project" value="UniProtKB-SubCell"/>
</dbReference>
<feature type="transmembrane region" description="Helical" evidence="10">
    <location>
        <begin position="202"/>
        <end position="226"/>
    </location>
</feature>
<dbReference type="PANTHER" id="PTHR12428">
    <property type="entry name" value="OXA1"/>
    <property type="match status" value="1"/>
</dbReference>
<keyword evidence="2" id="KW-0813">Transport</keyword>
<evidence type="ECO:0000256" key="11">
    <source>
        <dbReference type="SAM" id="SignalP"/>
    </source>
</evidence>
<dbReference type="GO" id="GO:0015031">
    <property type="term" value="P:protein transport"/>
    <property type="evidence" value="ECO:0007669"/>
    <property type="project" value="UniProtKB-KW"/>
</dbReference>
<protein>
    <submittedName>
        <fullName evidence="13">YidC/Oxa1 family membrane protein insertase</fullName>
    </submittedName>
</protein>
<dbReference type="NCBIfam" id="TIGR03592">
    <property type="entry name" value="yidC_oxa1_cterm"/>
    <property type="match status" value="1"/>
</dbReference>
<organism evidence="13 14">
    <name type="scientific">Alicyclobacillus macrosporangiidus</name>
    <dbReference type="NCBI Taxonomy" id="392015"/>
    <lineage>
        <taxon>Bacteria</taxon>
        <taxon>Bacillati</taxon>
        <taxon>Bacillota</taxon>
        <taxon>Bacilli</taxon>
        <taxon>Bacillales</taxon>
        <taxon>Alicyclobacillaceae</taxon>
        <taxon>Alicyclobacillus</taxon>
    </lineage>
</organism>
<keyword evidence="8" id="KW-0143">Chaperone</keyword>
<keyword evidence="3" id="KW-1003">Cell membrane</keyword>
<evidence type="ECO:0000256" key="6">
    <source>
        <dbReference type="ARBA" id="ARBA00022989"/>
    </source>
</evidence>
<feature type="transmembrane region" description="Helical" evidence="10">
    <location>
        <begin position="171"/>
        <end position="190"/>
    </location>
</feature>
<dbReference type="Pfam" id="PF02096">
    <property type="entry name" value="60KD_IMP"/>
    <property type="match status" value="1"/>
</dbReference>
<evidence type="ECO:0000256" key="3">
    <source>
        <dbReference type="ARBA" id="ARBA00022475"/>
    </source>
</evidence>
<evidence type="ECO:0000256" key="2">
    <source>
        <dbReference type="ARBA" id="ARBA00022448"/>
    </source>
</evidence>
<sequence>MASKTRRNRAWQWVVGAVAMLSLSGCAMYPTHPGDWPQNAWGDILKAVSAVIDFFSKYTGGSYGVGLLIVTVLVRLLILPLMVRQIRFSKVMQQIQPEMQKLRERYKGDPQKAQEEMMKLYQKYGVNPMAGCLPMLIQLPILYALFGAIEGNPALNSSTFLGIFHLGQPDHYYILPLLAAITTYLSSKVMMTSSDPQQKMMLFIMPVFIFFIGSRFASGLALYWIYSNIFTTVQTYFIRVRPANAASTQGGR</sequence>
<dbReference type="GO" id="GO:0051205">
    <property type="term" value="P:protein insertion into membrane"/>
    <property type="evidence" value="ECO:0007669"/>
    <property type="project" value="TreeGrafter"/>
</dbReference>
<evidence type="ECO:0000313" key="13">
    <source>
        <dbReference type="EMBL" id="SFU62222.1"/>
    </source>
</evidence>
<evidence type="ECO:0000256" key="5">
    <source>
        <dbReference type="ARBA" id="ARBA00022927"/>
    </source>
</evidence>
<dbReference type="eggNOG" id="COG0706">
    <property type="taxonomic scope" value="Bacteria"/>
</dbReference>
<gene>
    <name evidence="13" type="ORF">SAMN05421543_10511</name>
</gene>
<evidence type="ECO:0000256" key="1">
    <source>
        <dbReference type="ARBA" id="ARBA00004651"/>
    </source>
</evidence>
<accession>A0A1I7HND9</accession>
<reference evidence="14" key="1">
    <citation type="submission" date="2016-10" db="EMBL/GenBank/DDBJ databases">
        <authorList>
            <person name="Varghese N."/>
        </authorList>
    </citation>
    <scope>NUCLEOTIDE SEQUENCE [LARGE SCALE GENOMIC DNA]</scope>
    <source>
        <strain evidence="14">DSM 17980</strain>
    </source>
</reference>
<feature type="signal peptide" evidence="11">
    <location>
        <begin position="1"/>
        <end position="27"/>
    </location>
</feature>
<name>A0A1I7HND9_9BACL</name>
<feature type="transmembrane region" description="Helical" evidence="10">
    <location>
        <begin position="126"/>
        <end position="149"/>
    </location>
</feature>
<keyword evidence="14" id="KW-1185">Reference proteome</keyword>